<dbReference type="InterPro" id="IPR006615">
    <property type="entry name" value="Pept_C19_DUSP"/>
</dbReference>
<keyword evidence="8" id="KW-1185">Reference proteome</keyword>
<keyword evidence="5" id="KW-0378">Hydrolase</keyword>
<dbReference type="Gene3D" id="3.30.2230.10">
    <property type="entry name" value="DUSP-like"/>
    <property type="match status" value="1"/>
</dbReference>
<protein>
    <recommendedName>
        <fullName evidence="2">ubiquitinyl hydrolase 1</fullName>
        <ecNumber evidence="2">3.4.19.12</ecNumber>
    </recommendedName>
</protein>
<gene>
    <name evidence="7" type="ORF">JRQ81_006477</name>
</gene>
<dbReference type="AlphaFoldDB" id="A0A9Q1AUN3"/>
<comment type="catalytic activity">
    <reaction evidence="1">
        <text>Thiol-dependent hydrolysis of ester, thioester, amide, peptide and isopeptide bonds formed by the C-terminal Gly of ubiquitin (a 76-residue protein attached to proteins as an intracellular targeting signal).</text>
        <dbReference type="EC" id="3.4.19.12"/>
    </reaction>
</comment>
<sequence>MAHTEVSELKPLLGMPLRPGEFWYLINSRWFKQWKKYVGFDSWDRYNVGEPKLFPGPIDNSGLFANSETQILKEYLIDEVDYVLVPTEVWNKLVNWYGCVEGQKPIVRKVVECGVYVKYCKVEVYLFELKLCQNNDPNNLISCYFSKADTIDTIGKEMRKLFNIPDGKEIRLWRRYMSNASIYELLSKLDSTIEDSGLYQRQVVVIEKVQLKKDHQHHPRQCRRSWMPVQGCTKAEGSQVHAISQKSKVTSRVETVVTDVTRSDQGAVTCTVSTSVRGWALRTRAAQLKIPADGMGLE</sequence>
<dbReference type="PROSITE" id="PS51283">
    <property type="entry name" value="DUSP"/>
    <property type="match status" value="1"/>
</dbReference>
<dbReference type="InterPro" id="IPR035927">
    <property type="entry name" value="DUSP-like_sf"/>
</dbReference>
<dbReference type="FunFam" id="3.30.2230.10:FF:000003">
    <property type="entry name" value="ubiquitin carboxyl-terminal hydrolase 15 isoform X1"/>
    <property type="match status" value="1"/>
</dbReference>
<dbReference type="Pfam" id="PF14836">
    <property type="entry name" value="Ubiquitin_3"/>
    <property type="match status" value="1"/>
</dbReference>
<evidence type="ECO:0000313" key="7">
    <source>
        <dbReference type="EMBL" id="KAJ7312134.1"/>
    </source>
</evidence>
<feature type="domain" description="DUSP" evidence="6">
    <location>
        <begin position="1"/>
        <end position="111"/>
    </location>
</feature>
<reference evidence="7" key="1">
    <citation type="journal article" date="2023" name="DNA Res.">
        <title>Chromosome-level genome assembly of Phrynocephalus forsythii using third-generation DNA sequencing and Hi-C analysis.</title>
        <authorList>
            <person name="Qi Y."/>
            <person name="Zhao W."/>
            <person name="Zhao Y."/>
            <person name="Niu C."/>
            <person name="Cao S."/>
            <person name="Zhang Y."/>
        </authorList>
    </citation>
    <scope>NUCLEOTIDE SEQUENCE</scope>
    <source>
        <tissue evidence="7">Muscle</tissue>
    </source>
</reference>
<evidence type="ECO:0000256" key="5">
    <source>
        <dbReference type="ARBA" id="ARBA00022807"/>
    </source>
</evidence>
<proteinExistence type="predicted"/>
<accession>A0A9Q1AUN3</accession>
<evidence type="ECO:0000256" key="1">
    <source>
        <dbReference type="ARBA" id="ARBA00000707"/>
    </source>
</evidence>
<evidence type="ECO:0000256" key="2">
    <source>
        <dbReference type="ARBA" id="ARBA00012759"/>
    </source>
</evidence>
<evidence type="ECO:0000259" key="6">
    <source>
        <dbReference type="PROSITE" id="PS51283"/>
    </source>
</evidence>
<keyword evidence="3" id="KW-0645">Protease</keyword>
<keyword evidence="4" id="KW-0833">Ubl conjugation pathway</keyword>
<name>A0A9Q1AUN3_9SAUR</name>
<organism evidence="7 8">
    <name type="scientific">Phrynocephalus forsythii</name>
    <dbReference type="NCBI Taxonomy" id="171643"/>
    <lineage>
        <taxon>Eukaryota</taxon>
        <taxon>Metazoa</taxon>
        <taxon>Chordata</taxon>
        <taxon>Craniata</taxon>
        <taxon>Vertebrata</taxon>
        <taxon>Euteleostomi</taxon>
        <taxon>Lepidosauria</taxon>
        <taxon>Squamata</taxon>
        <taxon>Bifurcata</taxon>
        <taxon>Unidentata</taxon>
        <taxon>Episquamata</taxon>
        <taxon>Toxicofera</taxon>
        <taxon>Iguania</taxon>
        <taxon>Acrodonta</taxon>
        <taxon>Agamidae</taxon>
        <taxon>Agaminae</taxon>
        <taxon>Phrynocephalus</taxon>
    </lineage>
</organism>
<dbReference type="SUPFAM" id="SSF143791">
    <property type="entry name" value="DUSP-like"/>
    <property type="match status" value="1"/>
</dbReference>
<dbReference type="EC" id="3.4.19.12" evidence="2"/>
<dbReference type="EMBL" id="JAPFRF010000013">
    <property type="protein sequence ID" value="KAJ7312134.1"/>
    <property type="molecule type" value="Genomic_DNA"/>
</dbReference>
<evidence type="ECO:0000256" key="4">
    <source>
        <dbReference type="ARBA" id="ARBA00022786"/>
    </source>
</evidence>
<dbReference type="OrthoDB" id="265776at2759"/>
<keyword evidence="5" id="KW-0788">Thiol protease</keyword>
<dbReference type="GO" id="GO:0006508">
    <property type="term" value="P:proteolysis"/>
    <property type="evidence" value="ECO:0007669"/>
    <property type="project" value="UniProtKB-KW"/>
</dbReference>
<evidence type="ECO:0000256" key="3">
    <source>
        <dbReference type="ARBA" id="ARBA00022670"/>
    </source>
</evidence>
<comment type="caution">
    <text evidence="7">The sequence shown here is derived from an EMBL/GenBank/DDBJ whole genome shotgun (WGS) entry which is preliminary data.</text>
</comment>
<evidence type="ECO:0000313" key="8">
    <source>
        <dbReference type="Proteomes" id="UP001142489"/>
    </source>
</evidence>
<dbReference type="GO" id="GO:0004843">
    <property type="term" value="F:cysteine-type deubiquitinase activity"/>
    <property type="evidence" value="ECO:0007669"/>
    <property type="project" value="UniProtKB-EC"/>
</dbReference>
<dbReference type="SMART" id="SM00695">
    <property type="entry name" value="DUSP"/>
    <property type="match status" value="1"/>
</dbReference>
<dbReference type="Gene3D" id="3.10.20.90">
    <property type="entry name" value="Phosphatidylinositol 3-kinase Catalytic Subunit, Chain A, domain 1"/>
    <property type="match status" value="1"/>
</dbReference>
<dbReference type="InterPro" id="IPR028135">
    <property type="entry name" value="Ub_USP-typ"/>
</dbReference>
<dbReference type="Proteomes" id="UP001142489">
    <property type="component" value="Unassembled WGS sequence"/>
</dbReference>
<dbReference type="Pfam" id="PF06337">
    <property type="entry name" value="DUSP"/>
    <property type="match status" value="1"/>
</dbReference>